<evidence type="ECO:0000256" key="1">
    <source>
        <dbReference type="SAM" id="SignalP"/>
    </source>
</evidence>
<proteinExistence type="evidence at transcript level"/>
<feature type="chain" id="PRO_5006589134" description="Secreted protein" evidence="1">
    <location>
        <begin position="27"/>
        <end position="133"/>
    </location>
</feature>
<reference evidence="2" key="1">
    <citation type="submission" date="2015-07" db="EMBL/GenBank/DDBJ databases">
        <title>Elucidating the P. pachyrhizi secretome and potential effectors.</title>
        <authorList>
            <person name="de Carvalho M.C.C.G."/>
            <person name="Nascimento L.C."/>
            <person name="Darben L.M."/>
            <person name="Polizel-Podanosqui A.M."/>
            <person name="Lopes-Caitar V.S."/>
            <person name="Rocha C.S."/>
            <person name="Qi M."/>
            <person name="Carazolle M."/>
            <person name="Kuwahara M.K."/>
            <person name="Pereira G.A.G."/>
            <person name="Abdelnoor R.V."/>
            <person name="Whitham S.A."/>
            <person name="Marcelino-Guimaraes F.C."/>
        </authorList>
    </citation>
    <scope>NUCLEOTIDE SEQUENCE</scope>
</reference>
<keyword evidence="1" id="KW-0732">Signal</keyword>
<organism evidence="2">
    <name type="scientific">Phakopsora pachyrhizi</name>
    <name type="common">Asian soybean rust disease fungus</name>
    <dbReference type="NCBI Taxonomy" id="170000"/>
    <lineage>
        <taxon>Eukaryota</taxon>
        <taxon>Fungi</taxon>
        <taxon>Dikarya</taxon>
        <taxon>Basidiomycota</taxon>
        <taxon>Pucciniomycotina</taxon>
        <taxon>Pucciniomycetes</taxon>
        <taxon>Pucciniales</taxon>
        <taxon>Phakopsoraceae</taxon>
        <taxon>Phakopsora</taxon>
    </lineage>
</organism>
<dbReference type="AlphaFoldDB" id="A0A0S1MJ79"/>
<protein>
    <recommendedName>
        <fullName evidence="3">Secreted protein</fullName>
    </recommendedName>
</protein>
<evidence type="ECO:0000313" key="2">
    <source>
        <dbReference type="EMBL" id="ALL40928.1"/>
    </source>
</evidence>
<accession>A0A0S1MJ79</accession>
<evidence type="ECO:0008006" key="3">
    <source>
        <dbReference type="Google" id="ProtNLM"/>
    </source>
</evidence>
<dbReference type="EMBL" id="KT246837">
    <property type="protein sequence ID" value="ALL40928.1"/>
    <property type="molecule type" value="mRNA"/>
</dbReference>
<name>A0A0S1MJ79_PHAPC</name>
<sequence length="133" mass="13997">MFNKSAFAVTIFSLLCLTNFYKVTVASISETQVCSYYSDSYGNKSTCNEQPNVVCTGGCHGPYVVANNCMLQDGTASGTSITYNTTQVCTKGFGRNTAAAKACLNEIGPFTCTGPTNGAAVCYGCKSNTIQDP</sequence>
<feature type="signal peptide" evidence="1">
    <location>
        <begin position="1"/>
        <end position="26"/>
    </location>
</feature>